<evidence type="ECO:0000313" key="5">
    <source>
        <dbReference type="EMBL" id="KAK7691667.1"/>
    </source>
</evidence>
<dbReference type="SUPFAM" id="SSF56801">
    <property type="entry name" value="Acetyl-CoA synthetase-like"/>
    <property type="match status" value="1"/>
</dbReference>
<dbReference type="PANTHER" id="PTHR24096">
    <property type="entry name" value="LONG-CHAIN-FATTY-ACID--COA LIGASE"/>
    <property type="match status" value="1"/>
</dbReference>
<evidence type="ECO:0000259" key="3">
    <source>
        <dbReference type="Pfam" id="PF00501"/>
    </source>
</evidence>
<dbReference type="InterPro" id="IPR045851">
    <property type="entry name" value="AMP-bd_C_sf"/>
</dbReference>
<proteinExistence type="inferred from homology"/>
<gene>
    <name evidence="5" type="ORF">QCA50_005066</name>
</gene>
<dbReference type="InterPro" id="IPR042099">
    <property type="entry name" value="ANL_N_sf"/>
</dbReference>
<dbReference type="FunFam" id="3.30.300.30:FF:000007">
    <property type="entry name" value="4-coumarate--CoA ligase 2"/>
    <property type="match status" value="1"/>
</dbReference>
<dbReference type="Gene3D" id="3.30.300.30">
    <property type="match status" value="1"/>
</dbReference>
<dbReference type="PANTHER" id="PTHR24096:SF149">
    <property type="entry name" value="AMP-BINDING DOMAIN-CONTAINING PROTEIN-RELATED"/>
    <property type="match status" value="1"/>
</dbReference>
<dbReference type="Pfam" id="PF00501">
    <property type="entry name" value="AMP-binding"/>
    <property type="match status" value="1"/>
</dbReference>
<dbReference type="CDD" id="cd05911">
    <property type="entry name" value="Firefly_Luc_like"/>
    <property type="match status" value="1"/>
</dbReference>
<comment type="similarity">
    <text evidence="1">Belongs to the ATP-dependent AMP-binding enzyme family.</text>
</comment>
<comment type="caution">
    <text evidence="5">The sequence shown here is derived from an EMBL/GenBank/DDBJ whole genome shotgun (WGS) entry which is preliminary data.</text>
</comment>
<evidence type="ECO:0000256" key="2">
    <source>
        <dbReference type="ARBA" id="ARBA00022598"/>
    </source>
</evidence>
<reference evidence="5 6" key="1">
    <citation type="submission" date="2022-09" db="EMBL/GenBank/DDBJ databases">
        <authorList>
            <person name="Palmer J.M."/>
        </authorList>
    </citation>
    <scope>NUCLEOTIDE SEQUENCE [LARGE SCALE GENOMIC DNA]</scope>
    <source>
        <strain evidence="5 6">DSM 7382</strain>
    </source>
</reference>
<evidence type="ECO:0000256" key="1">
    <source>
        <dbReference type="ARBA" id="ARBA00006432"/>
    </source>
</evidence>
<evidence type="ECO:0000313" key="6">
    <source>
        <dbReference type="Proteomes" id="UP001385951"/>
    </source>
</evidence>
<organism evidence="5 6">
    <name type="scientific">Cerrena zonata</name>
    <dbReference type="NCBI Taxonomy" id="2478898"/>
    <lineage>
        <taxon>Eukaryota</taxon>
        <taxon>Fungi</taxon>
        <taxon>Dikarya</taxon>
        <taxon>Basidiomycota</taxon>
        <taxon>Agaricomycotina</taxon>
        <taxon>Agaricomycetes</taxon>
        <taxon>Polyporales</taxon>
        <taxon>Cerrenaceae</taxon>
        <taxon>Cerrena</taxon>
    </lineage>
</organism>
<dbReference type="AlphaFoldDB" id="A0AAW0GIN2"/>
<dbReference type="GO" id="GO:0016405">
    <property type="term" value="F:CoA-ligase activity"/>
    <property type="evidence" value="ECO:0007669"/>
    <property type="project" value="TreeGrafter"/>
</dbReference>
<dbReference type="PROSITE" id="PS00455">
    <property type="entry name" value="AMP_BINDING"/>
    <property type="match status" value="1"/>
</dbReference>
<keyword evidence="2" id="KW-0436">Ligase</keyword>
<dbReference type="Proteomes" id="UP001385951">
    <property type="component" value="Unassembled WGS sequence"/>
</dbReference>
<sequence length="566" mass="62831">MKVYSSPYPPVEVAKESIFTFLFQTEFSSHPRDRKAFVDGLTGLSITRQQLKELCLSFAHGVRNHFPQLGGLPLKRGETVLIYSPNSLSWPIMLFGSIAAGLLPTLANSMYTARELAFQWNDSGVSIMLVHPLMLTVALNALKTLGFSDAESRRRIVIADYSSVKRDGPLGKFIHLDDLLNSGSLHEEEKYSGYLAYETALLCYSSGTTGKPKGVETMHTNITGMMKMLAPFLLKSEADDACLAVLPFFHVYGAVNILMNQFYQGTPVVIMPKFDPIEFLQTIEKYKITTVLTVPPMLLVFARHPAVATCNLKSLRWMTCGAAPVPPSLIHEVQKRLASVGSTPYITQGFGATEASPGVSLIHWDDCFRKTGSVGKLLPNLEGRVVLENGEDAPQGQPGELWVRGPNIMKGYWKNPEATKNSITSDGWYKMGDIVIMDKEEFIYVVDRLKELIKYKGFQVPPAELEDVLIQHPDIADAGVVGVYSETEVTEVPRAYVVRKTTSKADPAKLAKDVQTWIETRVAKHKYLRGGVVVIDAIPRSASGKILRRELREMAKVEMRTTKAKL</sequence>
<feature type="domain" description="AMP-dependent synthetase/ligase" evidence="3">
    <location>
        <begin position="27"/>
        <end position="413"/>
    </location>
</feature>
<dbReference type="Gene3D" id="3.40.50.12780">
    <property type="entry name" value="N-terminal domain of ligase-like"/>
    <property type="match status" value="1"/>
</dbReference>
<dbReference type="EMBL" id="JASBNA010000005">
    <property type="protein sequence ID" value="KAK7691667.1"/>
    <property type="molecule type" value="Genomic_DNA"/>
</dbReference>
<dbReference type="Pfam" id="PF13193">
    <property type="entry name" value="AMP-binding_C"/>
    <property type="match status" value="1"/>
</dbReference>
<dbReference type="InterPro" id="IPR000873">
    <property type="entry name" value="AMP-dep_synth/lig_dom"/>
</dbReference>
<dbReference type="InterPro" id="IPR025110">
    <property type="entry name" value="AMP-bd_C"/>
</dbReference>
<protein>
    <recommendedName>
        <fullName evidence="7">4-coumarate--CoA ligase</fullName>
    </recommendedName>
</protein>
<name>A0AAW0GIN2_9APHY</name>
<evidence type="ECO:0000259" key="4">
    <source>
        <dbReference type="Pfam" id="PF13193"/>
    </source>
</evidence>
<dbReference type="InterPro" id="IPR020845">
    <property type="entry name" value="AMP-binding_CS"/>
</dbReference>
<keyword evidence="6" id="KW-1185">Reference proteome</keyword>
<accession>A0AAW0GIN2</accession>
<evidence type="ECO:0008006" key="7">
    <source>
        <dbReference type="Google" id="ProtNLM"/>
    </source>
</evidence>
<feature type="domain" description="AMP-binding enzyme C-terminal" evidence="4">
    <location>
        <begin position="464"/>
        <end position="545"/>
    </location>
</feature>